<proteinExistence type="predicted"/>
<dbReference type="Proteomes" id="UP001283341">
    <property type="component" value="Unassembled WGS sequence"/>
</dbReference>
<dbReference type="EMBL" id="JAUEDM010000002">
    <property type="protein sequence ID" value="KAK3326689.1"/>
    <property type="molecule type" value="Genomic_DNA"/>
</dbReference>
<dbReference type="InterPro" id="IPR042099">
    <property type="entry name" value="ANL_N_sf"/>
</dbReference>
<comment type="caution">
    <text evidence="1">The sequence shown here is derived from an EMBL/GenBank/DDBJ whole genome shotgun (WGS) entry which is preliminary data.</text>
</comment>
<sequence>MDRKDIKGACLLVLFDERPSIDTVNQHCTPFSSKYTYLKMHFSFFTVLALFSASALAEPIPKAAADAILDKRGDNWCRVVENVNCRKGPGTNFDKVTVEGRSQISPSKNFGVRCTHEGTSVGGDKTWDYIPGWNCWVSAYYTRTAGSQTYCETIDMAQSTDALPEWLPHRGRPQPHPEQAEQLEANPQHTIPQAPEQQQQQDDRTPFSLQALFERRAMSLHEDKTQRRYLITHPRNYPGRQDGSTWSIDSENWRSYTDLYCSAKHKSRKLAALAEFEARQPVDFSIWTIEKHDKYLQQVSELLESPLCIVDESSLQLFENGRDNHGLKLITLESLRRLKSCHPGPAKLLSAQVEALKGPPCSSTGWASTTFAGLVDINLQAIWLNVDQILVHPALVKIPPTVFIDLVNLNGVSHSFAPGFLLSKLIATVGPDNNSHIYDSSRDPNDPLLRHLLRLDFLAAGPIDIDTHAFGMTETCGSAVFNLSSNRDVAQGLFDLWSENDVRKQKSRPRGAAPGVLHGGQLQVRGDVIFDGYYHDSTATAKAFTADGWFRTGVQATLDERGNLCLASPLKDDCQYMGQSCHWEQQ</sequence>
<dbReference type="Gene3D" id="3.40.50.12780">
    <property type="entry name" value="N-terminal domain of ligase-like"/>
    <property type="match status" value="1"/>
</dbReference>
<protein>
    <recommendedName>
        <fullName evidence="3">AMP-dependent synthetase/ligase domain-containing protein</fullName>
    </recommendedName>
</protein>
<evidence type="ECO:0008006" key="3">
    <source>
        <dbReference type="Google" id="ProtNLM"/>
    </source>
</evidence>
<dbReference type="AlphaFoldDB" id="A0AAE0MD60"/>
<dbReference type="SUPFAM" id="SSF56801">
    <property type="entry name" value="Acetyl-CoA synthetase-like"/>
    <property type="match status" value="1"/>
</dbReference>
<evidence type="ECO:0000313" key="2">
    <source>
        <dbReference type="Proteomes" id="UP001283341"/>
    </source>
</evidence>
<gene>
    <name evidence="1" type="ORF">B0H66DRAFT_637923</name>
</gene>
<name>A0AAE0MD60_9PEZI</name>
<keyword evidence="2" id="KW-1185">Reference proteome</keyword>
<reference evidence="1" key="2">
    <citation type="submission" date="2023-06" db="EMBL/GenBank/DDBJ databases">
        <authorList>
            <consortium name="Lawrence Berkeley National Laboratory"/>
            <person name="Haridas S."/>
            <person name="Hensen N."/>
            <person name="Bonometti L."/>
            <person name="Westerberg I."/>
            <person name="Brannstrom I.O."/>
            <person name="Guillou S."/>
            <person name="Cros-Aarteil S."/>
            <person name="Calhoun S."/>
            <person name="Kuo A."/>
            <person name="Mondo S."/>
            <person name="Pangilinan J."/>
            <person name="Riley R."/>
            <person name="Labutti K."/>
            <person name="Andreopoulos B."/>
            <person name="Lipzen A."/>
            <person name="Chen C."/>
            <person name="Yanf M."/>
            <person name="Daum C."/>
            <person name="Ng V."/>
            <person name="Clum A."/>
            <person name="Steindorff A."/>
            <person name="Ohm R."/>
            <person name="Martin F."/>
            <person name="Silar P."/>
            <person name="Natvig D."/>
            <person name="Lalanne C."/>
            <person name="Gautier V."/>
            <person name="Ament-Velasquez S.L."/>
            <person name="Kruys A."/>
            <person name="Hutchinson M.I."/>
            <person name="Powell A.J."/>
            <person name="Barry K."/>
            <person name="Miller A.N."/>
            <person name="Grigoriev I.V."/>
            <person name="Debuchy R."/>
            <person name="Gladieux P."/>
            <person name="Thoren M.H."/>
            <person name="Johannesson H."/>
        </authorList>
    </citation>
    <scope>NUCLEOTIDE SEQUENCE</scope>
    <source>
        <strain evidence="1">CBS 118394</strain>
    </source>
</reference>
<evidence type="ECO:0000313" key="1">
    <source>
        <dbReference type="EMBL" id="KAK3326689.1"/>
    </source>
</evidence>
<organism evidence="1 2">
    <name type="scientific">Apodospora peruviana</name>
    <dbReference type="NCBI Taxonomy" id="516989"/>
    <lineage>
        <taxon>Eukaryota</taxon>
        <taxon>Fungi</taxon>
        <taxon>Dikarya</taxon>
        <taxon>Ascomycota</taxon>
        <taxon>Pezizomycotina</taxon>
        <taxon>Sordariomycetes</taxon>
        <taxon>Sordariomycetidae</taxon>
        <taxon>Sordariales</taxon>
        <taxon>Lasiosphaeriaceae</taxon>
        <taxon>Apodospora</taxon>
    </lineage>
</organism>
<accession>A0AAE0MD60</accession>
<reference evidence="1" key="1">
    <citation type="journal article" date="2023" name="Mol. Phylogenet. Evol.">
        <title>Genome-scale phylogeny and comparative genomics of the fungal order Sordariales.</title>
        <authorList>
            <person name="Hensen N."/>
            <person name="Bonometti L."/>
            <person name="Westerberg I."/>
            <person name="Brannstrom I.O."/>
            <person name="Guillou S."/>
            <person name="Cros-Aarteil S."/>
            <person name="Calhoun S."/>
            <person name="Haridas S."/>
            <person name="Kuo A."/>
            <person name="Mondo S."/>
            <person name="Pangilinan J."/>
            <person name="Riley R."/>
            <person name="LaButti K."/>
            <person name="Andreopoulos B."/>
            <person name="Lipzen A."/>
            <person name="Chen C."/>
            <person name="Yan M."/>
            <person name="Daum C."/>
            <person name="Ng V."/>
            <person name="Clum A."/>
            <person name="Steindorff A."/>
            <person name="Ohm R.A."/>
            <person name="Martin F."/>
            <person name="Silar P."/>
            <person name="Natvig D.O."/>
            <person name="Lalanne C."/>
            <person name="Gautier V."/>
            <person name="Ament-Velasquez S.L."/>
            <person name="Kruys A."/>
            <person name="Hutchinson M.I."/>
            <person name="Powell A.J."/>
            <person name="Barry K."/>
            <person name="Miller A.N."/>
            <person name="Grigoriev I.V."/>
            <person name="Debuchy R."/>
            <person name="Gladieux P."/>
            <person name="Hiltunen Thoren M."/>
            <person name="Johannesson H."/>
        </authorList>
    </citation>
    <scope>NUCLEOTIDE SEQUENCE</scope>
    <source>
        <strain evidence="1">CBS 118394</strain>
    </source>
</reference>